<dbReference type="Gene3D" id="6.10.340.10">
    <property type="match status" value="1"/>
</dbReference>
<feature type="domain" description="HAMP" evidence="6">
    <location>
        <begin position="344"/>
        <end position="396"/>
    </location>
</feature>
<dbReference type="PANTHER" id="PTHR43531">
    <property type="entry name" value="PROTEIN ICFG"/>
    <property type="match status" value="1"/>
</dbReference>
<dbReference type="OrthoDB" id="9814363at2"/>
<dbReference type="InterPro" id="IPR024478">
    <property type="entry name" value="HlyB_4HB_MCP"/>
</dbReference>
<name>M1MRJ2_9CLOT</name>
<dbReference type="Pfam" id="PF00015">
    <property type="entry name" value="MCPsignal"/>
    <property type="match status" value="1"/>
</dbReference>
<reference evidence="7 8" key="1">
    <citation type="submission" date="2013-02" db="EMBL/GenBank/DDBJ databases">
        <title>Genome sequence of Clostridium saccharoperbutylacetonicum N1-4(HMT).</title>
        <authorList>
            <person name="Poehlein A."/>
            <person name="Daniel R."/>
        </authorList>
    </citation>
    <scope>NUCLEOTIDE SEQUENCE [LARGE SCALE GENOMIC DNA]</scope>
    <source>
        <strain evidence="8">N1-4(HMT)</strain>
    </source>
</reference>
<dbReference type="PANTHER" id="PTHR43531:SF11">
    <property type="entry name" value="METHYL-ACCEPTING CHEMOTAXIS PROTEIN 3"/>
    <property type="match status" value="1"/>
</dbReference>
<gene>
    <name evidence="7" type="ORF">Cspa_c36100</name>
</gene>
<dbReference type="GO" id="GO:0005886">
    <property type="term" value="C:plasma membrane"/>
    <property type="evidence" value="ECO:0007669"/>
    <property type="project" value="TreeGrafter"/>
</dbReference>
<dbReference type="KEGG" id="csr:Cspa_c36100"/>
<feature type="transmembrane region" description="Helical" evidence="4">
    <location>
        <begin position="186"/>
        <end position="211"/>
    </location>
</feature>
<dbReference type="Gene3D" id="1.10.287.950">
    <property type="entry name" value="Methyl-accepting chemotaxis protein"/>
    <property type="match status" value="1"/>
</dbReference>
<evidence type="ECO:0000256" key="4">
    <source>
        <dbReference type="SAM" id="Phobius"/>
    </source>
</evidence>
<evidence type="ECO:0000313" key="8">
    <source>
        <dbReference type="Proteomes" id="UP000011728"/>
    </source>
</evidence>
<dbReference type="Proteomes" id="UP000011728">
    <property type="component" value="Chromosome"/>
</dbReference>
<evidence type="ECO:0000256" key="3">
    <source>
        <dbReference type="PROSITE-ProRule" id="PRU00284"/>
    </source>
</evidence>
<accession>M1MRJ2</accession>
<dbReference type="PROSITE" id="PS50111">
    <property type="entry name" value="CHEMOTAXIS_TRANSDUC_2"/>
    <property type="match status" value="1"/>
</dbReference>
<dbReference type="PATRIC" id="fig|931276.5.peg.3636"/>
<dbReference type="PROSITE" id="PS50885">
    <property type="entry name" value="HAMP"/>
    <property type="match status" value="2"/>
</dbReference>
<dbReference type="InterPro" id="IPR004089">
    <property type="entry name" value="MCPsignal_dom"/>
</dbReference>
<keyword evidence="4" id="KW-1133">Transmembrane helix</keyword>
<dbReference type="InterPro" id="IPR003660">
    <property type="entry name" value="HAMP_dom"/>
</dbReference>
<dbReference type="GO" id="GO:0007165">
    <property type="term" value="P:signal transduction"/>
    <property type="evidence" value="ECO:0007669"/>
    <property type="project" value="UniProtKB-KW"/>
</dbReference>
<dbReference type="SMART" id="SM00304">
    <property type="entry name" value="HAMP"/>
    <property type="match status" value="2"/>
</dbReference>
<keyword evidence="4" id="KW-0812">Transmembrane</keyword>
<comment type="similarity">
    <text evidence="2">Belongs to the methyl-accepting chemotaxis (MCP) protein family.</text>
</comment>
<dbReference type="GO" id="GO:0004888">
    <property type="term" value="F:transmembrane signaling receptor activity"/>
    <property type="evidence" value="ECO:0007669"/>
    <property type="project" value="TreeGrafter"/>
</dbReference>
<feature type="transmembrane region" description="Helical" evidence="4">
    <location>
        <begin position="12"/>
        <end position="32"/>
    </location>
</feature>
<protein>
    <submittedName>
        <fullName evidence="7">Methyl-accepting chemotaxis protein</fullName>
    </submittedName>
</protein>
<dbReference type="EMBL" id="CP004121">
    <property type="protein sequence ID" value="AGF57371.1"/>
    <property type="molecule type" value="Genomic_DNA"/>
</dbReference>
<dbReference type="SUPFAM" id="SSF158472">
    <property type="entry name" value="HAMP domain-like"/>
    <property type="match status" value="1"/>
</dbReference>
<keyword evidence="3" id="KW-0807">Transducer</keyword>
<evidence type="ECO:0000259" key="6">
    <source>
        <dbReference type="PROSITE" id="PS50885"/>
    </source>
</evidence>
<dbReference type="Pfam" id="PF18947">
    <property type="entry name" value="HAMP_2"/>
    <property type="match status" value="1"/>
</dbReference>
<dbReference type="SMART" id="SM00283">
    <property type="entry name" value="MA"/>
    <property type="match status" value="1"/>
</dbReference>
<evidence type="ECO:0000256" key="1">
    <source>
        <dbReference type="ARBA" id="ARBA00022500"/>
    </source>
</evidence>
<dbReference type="eggNOG" id="COG0840">
    <property type="taxonomic scope" value="Bacteria"/>
</dbReference>
<sequence>MNLFMNLKIRNKIILCFFLIVIMMGTVGYVGISNMQTIGKLDNELYTDNTEPITSITVVQVDLQKNRVNIRNMIMEKDIDKNKDNRKLLTETDNEIDKFMNDFKNTIKAQNIMDEYNVLKENIDKYRPVRDKIAEYAMQNKDDEAIALVNGEGSVLAKAIDTSASKLIDLKENQGKSKAETNMKTVSNATISMLVIIIIGIIISTILGFVLSNLISDPVNKVKNILKEISKGHVRDRANISTRDEIGEMARTMDELAENLQTNIVAVMNRIAQGDVSMDLVEIDEKDEITPAMNKMISNIRNLVMDTNTLSKAAKEGKLDERADSSIHSGDFQKIIEGINELIEAMANPIMEVNEVMKEMSKGNLDVSVNGNYKGDFGALANAVNTTTDSLNSVLGEINGAAEQVFSGASQISDGSQALARGATEQASSLEELTASITEIAAQTKENSGNANTAKELALKVKENANDGNEHMSEMLKSMGEINESSANISKIIKVIDEIAFQTNILALNAAVEAARAGQHGKGFAVVAEEVRNLAARSANAAKETTTLIEGSIKKAERGTEIANNTAKALYEIVDGVSKAATLVSEIAASSEEQATGITQINVGIEQVSQVVQTNSATAEESAAASEELSSQSELLKNMVSSFKLKNAIMMSEKGIQAQSYMRKQNYNSISNNKAYTEAANSIQKIRLDLSDNEFGKY</sequence>
<dbReference type="InterPro" id="IPR051310">
    <property type="entry name" value="MCP_chemotaxis"/>
</dbReference>
<dbReference type="SUPFAM" id="SSF58104">
    <property type="entry name" value="Methyl-accepting chemotaxis protein (MCP) signaling domain"/>
    <property type="match status" value="1"/>
</dbReference>
<dbReference type="GO" id="GO:0006935">
    <property type="term" value="P:chemotaxis"/>
    <property type="evidence" value="ECO:0007669"/>
    <property type="project" value="UniProtKB-KW"/>
</dbReference>
<dbReference type="CDD" id="cd11386">
    <property type="entry name" value="MCP_signal"/>
    <property type="match status" value="1"/>
</dbReference>
<dbReference type="STRING" id="36745.CLSAP_33880"/>
<dbReference type="Pfam" id="PF12729">
    <property type="entry name" value="4HB_MCP_1"/>
    <property type="match status" value="1"/>
</dbReference>
<evidence type="ECO:0000256" key="2">
    <source>
        <dbReference type="ARBA" id="ARBA00029447"/>
    </source>
</evidence>
<dbReference type="HOGENOM" id="CLU_000445_107_20_9"/>
<keyword evidence="4" id="KW-0472">Membrane</keyword>
<evidence type="ECO:0000259" key="5">
    <source>
        <dbReference type="PROSITE" id="PS50111"/>
    </source>
</evidence>
<keyword evidence="1" id="KW-0145">Chemotaxis</keyword>
<proteinExistence type="inferred from homology"/>
<feature type="domain" description="HAMP" evidence="6">
    <location>
        <begin position="213"/>
        <end position="265"/>
    </location>
</feature>
<dbReference type="FunFam" id="1.10.287.950:FF:000001">
    <property type="entry name" value="Methyl-accepting chemotaxis sensory transducer"/>
    <property type="match status" value="1"/>
</dbReference>
<dbReference type="CDD" id="cd06225">
    <property type="entry name" value="HAMP"/>
    <property type="match status" value="2"/>
</dbReference>
<dbReference type="AlphaFoldDB" id="M1MRJ2"/>
<dbReference type="RefSeq" id="WP_015393687.1">
    <property type="nucleotide sequence ID" value="NC_020291.1"/>
</dbReference>
<dbReference type="Pfam" id="PF00672">
    <property type="entry name" value="HAMP"/>
    <property type="match status" value="1"/>
</dbReference>
<organism evidence="7 8">
    <name type="scientific">Clostridium saccharoperbutylacetonicum N1-4(HMT)</name>
    <dbReference type="NCBI Taxonomy" id="931276"/>
    <lineage>
        <taxon>Bacteria</taxon>
        <taxon>Bacillati</taxon>
        <taxon>Bacillota</taxon>
        <taxon>Clostridia</taxon>
        <taxon>Eubacteriales</taxon>
        <taxon>Clostridiaceae</taxon>
        <taxon>Clostridium</taxon>
    </lineage>
</organism>
<keyword evidence="8" id="KW-1185">Reference proteome</keyword>
<evidence type="ECO:0000313" key="7">
    <source>
        <dbReference type="EMBL" id="AGF57371.1"/>
    </source>
</evidence>
<feature type="domain" description="Methyl-accepting transducer" evidence="5">
    <location>
        <begin position="401"/>
        <end position="630"/>
    </location>
</feature>